<feature type="transmembrane region" description="Helical" evidence="1">
    <location>
        <begin position="66"/>
        <end position="91"/>
    </location>
</feature>
<dbReference type="Proteomes" id="UP001057753">
    <property type="component" value="Unassembled WGS sequence"/>
</dbReference>
<feature type="transmembrane region" description="Helical" evidence="1">
    <location>
        <begin position="120"/>
        <end position="144"/>
    </location>
</feature>
<comment type="caution">
    <text evidence="2">The sequence shown here is derived from an EMBL/GenBank/DDBJ whole genome shotgun (WGS) entry which is preliminary data.</text>
</comment>
<accession>A0A9Q4FXZ5</accession>
<dbReference type="Pfam" id="PF07224">
    <property type="entry name" value="Chlorophyllase"/>
    <property type="match status" value="1"/>
</dbReference>
<evidence type="ECO:0000256" key="1">
    <source>
        <dbReference type="SAM" id="Phobius"/>
    </source>
</evidence>
<organism evidence="2 3">
    <name type="scientific">Salipaludibacillus agaradhaerens</name>
    <name type="common">Bacillus agaradhaerens</name>
    <dbReference type="NCBI Taxonomy" id="76935"/>
    <lineage>
        <taxon>Bacteria</taxon>
        <taxon>Bacillati</taxon>
        <taxon>Bacillota</taxon>
        <taxon>Bacilli</taxon>
        <taxon>Bacillales</taxon>
        <taxon>Bacillaceae</taxon>
    </lineage>
</organism>
<dbReference type="SUPFAM" id="SSF53474">
    <property type="entry name" value="alpha/beta-Hydrolases"/>
    <property type="match status" value="1"/>
</dbReference>
<feature type="transmembrane region" description="Helical" evidence="1">
    <location>
        <begin position="34"/>
        <end position="54"/>
    </location>
</feature>
<feature type="transmembrane region" description="Helical" evidence="1">
    <location>
        <begin position="98"/>
        <end position="114"/>
    </location>
</feature>
<dbReference type="PANTHER" id="PTHR33428">
    <property type="entry name" value="CHLOROPHYLLASE-2, CHLOROPLASTIC"/>
    <property type="match status" value="1"/>
</dbReference>
<evidence type="ECO:0000313" key="2">
    <source>
        <dbReference type="EMBL" id="MCR6095836.1"/>
    </source>
</evidence>
<dbReference type="InterPro" id="IPR017395">
    <property type="entry name" value="Chlorophyllase-like"/>
</dbReference>
<proteinExistence type="predicted"/>
<name>A0A9Q4FXZ5_SALAG</name>
<keyword evidence="1" id="KW-0812">Transmembrane</keyword>
<keyword evidence="2" id="KW-0378">Hydrolase</keyword>
<gene>
    <name evidence="2" type="ORF">HXA33_04700</name>
</gene>
<keyword evidence="3" id="KW-1185">Reference proteome</keyword>
<evidence type="ECO:0000313" key="3">
    <source>
        <dbReference type="Proteomes" id="UP001057753"/>
    </source>
</evidence>
<reference evidence="2" key="1">
    <citation type="submission" date="2020-06" db="EMBL/GenBank/DDBJ databases">
        <title>Insight into the genomes of haloalkaliphilic bacilli from Kenyan soda lakes.</title>
        <authorList>
            <person name="Mwirichia R."/>
            <person name="Villamizar G.C."/>
            <person name="Poehlein A."/>
            <person name="Mugweru J."/>
            <person name="Kipnyargis A."/>
            <person name="Kiplimo D."/>
            <person name="Orwa P."/>
            <person name="Daniel R."/>
        </authorList>
    </citation>
    <scope>NUCLEOTIDE SEQUENCE</scope>
    <source>
        <strain evidence="2">B1096_S55</strain>
    </source>
</reference>
<dbReference type="InterPro" id="IPR029058">
    <property type="entry name" value="AB_hydrolase_fold"/>
</dbReference>
<feature type="transmembrane region" description="Helical" evidence="1">
    <location>
        <begin position="156"/>
        <end position="173"/>
    </location>
</feature>
<sequence length="748" mass="85138">MLIESEKKHQNVVRRFFKWLRYRGAKTAAYDKKIVLMIVGLWVISSISLIVGGLGTPSGFGMVIDLVVYMTLHTVVFLTATFLGGFLLSLLYIPLPRLLLAALGYSSALTYYILSEANLGVLFSGVITAVWMGIALCLGLILVVIFHKIWSIPKKLGLVILPLAYILLIFLWSPTIEYDSITPTFSEKSYITPLAVPNPADEGGYPFKSFSYGNGEDKQRDTFNEDVDIVSDSVDASQFIKEWKDYREFFWGFDETALPLNGRVWMPEGEGTFPLVLIVHGNHSMEYFSDSGYGYLGELLASRGYIAVSVDQNFLNYSNWTGIPNEDMSLRAWILMQHLLEIKRFNETANNPFFGKVDLQRVSLIGHSRGGQAVAMVADYERWFSEDESVEGMTAIDVKSVIAVAPTDTQVDDMRAEPANVSYLTLHGARDGDVHNYHGDRQYSRVIIPNDSDLFKAGVYIAEANHSQFNTDWGRMDMRLPGGLFLNRQQLMPAAEQREVAKVYISAFLETTLNENDQYKPLFKDVRYGKEWLPNTQYVTRYEDASFYPLVNYNESNNKTVLSQYIISEGIGFESWEIESSVNRAGNTKRSKGMVFEWDDNAHYVMSLDDSLRESLSEHDFESMIVSMANMDRDLDENSHDFSQVPRVEVEFMTSDGISTRVDMEQFKSIQPSIFTQYTIHPWFDEIMREGKYEEAVEPVFQNYELPLDAFYEQAPELKLEDVTTITLYFSEGPGKLMMDNIGFNESE</sequence>
<dbReference type="Gene3D" id="3.40.50.1820">
    <property type="entry name" value="alpha/beta hydrolase"/>
    <property type="match status" value="1"/>
</dbReference>
<dbReference type="PANTHER" id="PTHR33428:SF14">
    <property type="entry name" value="CARBOXYLESTERASE TYPE B DOMAIN-CONTAINING PROTEIN"/>
    <property type="match status" value="1"/>
</dbReference>
<dbReference type="EMBL" id="JABXYM010000001">
    <property type="protein sequence ID" value="MCR6095836.1"/>
    <property type="molecule type" value="Genomic_DNA"/>
</dbReference>
<dbReference type="GO" id="GO:0016787">
    <property type="term" value="F:hydrolase activity"/>
    <property type="evidence" value="ECO:0007669"/>
    <property type="project" value="UniProtKB-KW"/>
</dbReference>
<keyword evidence="1" id="KW-1133">Transmembrane helix</keyword>
<dbReference type="AlphaFoldDB" id="A0A9Q4FXZ5"/>
<keyword evidence="1" id="KW-0472">Membrane</keyword>
<protein>
    <submittedName>
        <fullName evidence="2">Alpha/beta hydrolase</fullName>
    </submittedName>
</protein>
<dbReference type="RefSeq" id="WP_257820576.1">
    <property type="nucleotide sequence ID" value="NZ_JABXYM010000001.1"/>
</dbReference>